<dbReference type="AlphaFoldDB" id="A0A926P323"/>
<organism evidence="2 3">
    <name type="scientific">Roseibium aggregatum</name>
    <dbReference type="NCBI Taxonomy" id="187304"/>
    <lineage>
        <taxon>Bacteria</taxon>
        <taxon>Pseudomonadati</taxon>
        <taxon>Pseudomonadota</taxon>
        <taxon>Alphaproteobacteria</taxon>
        <taxon>Hyphomicrobiales</taxon>
        <taxon>Stappiaceae</taxon>
        <taxon>Roseibium</taxon>
    </lineage>
</organism>
<protein>
    <submittedName>
        <fullName evidence="2">TIGR02391 family protein</fullName>
    </submittedName>
</protein>
<proteinExistence type="predicted"/>
<comment type="caution">
    <text evidence="2">The sequence shown here is derived from an EMBL/GenBank/DDBJ whole genome shotgun (WGS) entry which is preliminary data.</text>
</comment>
<evidence type="ECO:0000313" key="3">
    <source>
        <dbReference type="Proteomes" id="UP000598467"/>
    </source>
</evidence>
<sequence>MWQLPKTVPDPEVLISLEPEELASIMLFLLREAKGREKFHPYNLAGEVWGNGTAAHPKYDRAFEEDINLAISEAWAWLEAQALIVPVPGINGQNGWRVLSRRAHRFENPEEFKNYSIARGLSKETLNRRIANSVWMSFMRGEYDTAVFQAMKAVEVAVREASGLTDMIGVPLMRKAFDKTAGPLTDLTMEEAEREMRAHLFAGAIGSFKNPHSHKDIELDNPAEAFEIIMLANLLLRIVDARIEEVGIAS</sequence>
<evidence type="ECO:0000313" key="2">
    <source>
        <dbReference type="EMBL" id="MBD1548218.1"/>
    </source>
</evidence>
<reference evidence="2" key="1">
    <citation type="submission" date="2020-05" db="EMBL/GenBank/DDBJ databases">
        <title>Identification of trans-AT polyketide cluster in two marine bacteria, producers of a novel glutaramide-containing polyketide sesbanimide D and analogs.</title>
        <authorList>
            <person name="Kacar D."/>
            <person name="Rodriguez P."/>
            <person name="Canedo L."/>
            <person name="Gonzalez E."/>
            <person name="Galan B."/>
            <person name="De La Calle F."/>
            <person name="Garcia J.L."/>
        </authorList>
    </citation>
    <scope>NUCLEOTIDE SEQUENCE</scope>
    <source>
        <strain evidence="2">PHM038</strain>
    </source>
</reference>
<dbReference type="InterPro" id="IPR012654">
    <property type="entry name" value="CHP02391"/>
</dbReference>
<feature type="domain" description="Conserved hypothetical protein CHP02391" evidence="1">
    <location>
        <begin position="126"/>
        <end position="238"/>
    </location>
</feature>
<dbReference type="RefSeq" id="WP_190292913.1">
    <property type="nucleotide sequence ID" value="NZ_JABFCZ010000021.1"/>
</dbReference>
<dbReference type="NCBIfam" id="TIGR02391">
    <property type="entry name" value="hypoth_ymh"/>
    <property type="match status" value="1"/>
</dbReference>
<gene>
    <name evidence="2" type="ORF">HK439_18290</name>
</gene>
<dbReference type="Proteomes" id="UP000598467">
    <property type="component" value="Unassembled WGS sequence"/>
</dbReference>
<accession>A0A926P323</accession>
<dbReference type="Pfam" id="PF09509">
    <property type="entry name" value="Hypoth_Ymh"/>
    <property type="match status" value="1"/>
</dbReference>
<name>A0A926P323_9HYPH</name>
<dbReference type="EMBL" id="JABFCZ010000021">
    <property type="protein sequence ID" value="MBD1548218.1"/>
    <property type="molecule type" value="Genomic_DNA"/>
</dbReference>
<evidence type="ECO:0000259" key="1">
    <source>
        <dbReference type="Pfam" id="PF09509"/>
    </source>
</evidence>